<evidence type="ECO:0000313" key="2">
    <source>
        <dbReference type="Proteomes" id="UP001323405"/>
    </source>
</evidence>
<keyword evidence="2" id="KW-1185">Reference proteome</keyword>
<sequence>MGWWSSLIHGVGSAVDWVKSNSGTIGTAAGIIAKVAGAIADDHSDPVAQIFPNFTKAAQRLKKKAQKGAQAKLDEVSASLPDRIKNDKTRKTEEAASLSDSTFMWVDPAPLNPDGQPNKSLVHDIGKMLAQSSFPTVLKAGNGKGKREGSDSGFLDVALSIGQAIFANMSADAEYADDDGIVVSPFSISSADGCCTISGCHAYYPIPLGQTGANSVWHAAIAMNKTTTEAYRFHEFASTRALTISQPFKMDNGSGNPQWLVTMSVPWEDAVSASKLAPALLNELQSTDVTQVGWRLYYHSLDGTDQRLKLQCPDGFTPAQAKGLVRGCIKDVVRSSGMLLSPNANPYLTPDILVTMSTLVFGGDN</sequence>
<accession>A0ABR0G839</accession>
<organism evidence="1 2">
    <name type="scientific">Podospora pseudocomata</name>
    <dbReference type="NCBI Taxonomy" id="2093779"/>
    <lineage>
        <taxon>Eukaryota</taxon>
        <taxon>Fungi</taxon>
        <taxon>Dikarya</taxon>
        <taxon>Ascomycota</taxon>
        <taxon>Pezizomycotina</taxon>
        <taxon>Sordariomycetes</taxon>
        <taxon>Sordariomycetidae</taxon>
        <taxon>Sordariales</taxon>
        <taxon>Podosporaceae</taxon>
        <taxon>Podospora</taxon>
    </lineage>
</organism>
<name>A0ABR0G839_9PEZI</name>
<dbReference type="Proteomes" id="UP001323405">
    <property type="component" value="Unassembled WGS sequence"/>
</dbReference>
<gene>
    <name evidence="1" type="ORF">QC762_606710</name>
</gene>
<reference evidence="1 2" key="1">
    <citation type="journal article" date="2023" name="bioRxiv">
        <title>High-quality genome assemblies of four members of thePodospora anserinaspecies complex.</title>
        <authorList>
            <person name="Ament-Velasquez S.L."/>
            <person name="Vogan A.A."/>
            <person name="Wallerman O."/>
            <person name="Hartmann F."/>
            <person name="Gautier V."/>
            <person name="Silar P."/>
            <person name="Giraud T."/>
            <person name="Johannesson H."/>
        </authorList>
    </citation>
    <scope>NUCLEOTIDE SEQUENCE [LARGE SCALE GENOMIC DNA]</scope>
    <source>
        <strain evidence="1 2">CBS 415.72m</strain>
    </source>
</reference>
<protein>
    <submittedName>
        <fullName evidence="1">Uncharacterized protein</fullName>
    </submittedName>
</protein>
<evidence type="ECO:0000313" key="1">
    <source>
        <dbReference type="EMBL" id="KAK4651912.1"/>
    </source>
</evidence>
<dbReference type="RefSeq" id="XP_062740887.1">
    <property type="nucleotide sequence ID" value="XM_062892358.1"/>
</dbReference>
<proteinExistence type="predicted"/>
<dbReference type="EMBL" id="JAFFHA010000008">
    <property type="protein sequence ID" value="KAK4651912.1"/>
    <property type="molecule type" value="Genomic_DNA"/>
</dbReference>
<dbReference type="GeneID" id="87912265"/>
<comment type="caution">
    <text evidence="1">The sequence shown here is derived from an EMBL/GenBank/DDBJ whole genome shotgun (WGS) entry which is preliminary data.</text>
</comment>